<name>A0A803J9G9_XENTR</name>
<dbReference type="GeneTree" id="ENSGT01120000271914"/>
<feature type="signal peptide" evidence="9">
    <location>
        <begin position="1"/>
        <end position="22"/>
    </location>
</feature>
<dbReference type="SMART" id="SM00409">
    <property type="entry name" value="IG"/>
    <property type="match status" value="1"/>
</dbReference>
<dbReference type="InterPro" id="IPR036179">
    <property type="entry name" value="Ig-like_dom_sf"/>
</dbReference>
<keyword evidence="5 8" id="KW-0472">Membrane</keyword>
<comment type="subcellular location">
    <subcellularLocation>
        <location evidence="1">Membrane</location>
    </subcellularLocation>
</comment>
<keyword evidence="2 8" id="KW-0812">Transmembrane</keyword>
<dbReference type="InterPro" id="IPR013320">
    <property type="entry name" value="ConA-like_dom_sf"/>
</dbReference>
<dbReference type="Gene3D" id="2.60.40.10">
    <property type="entry name" value="Immunoglobulins"/>
    <property type="match status" value="2"/>
</dbReference>
<keyword evidence="7" id="KW-0175">Coiled coil</keyword>
<dbReference type="PROSITE" id="PS50835">
    <property type="entry name" value="IG_LIKE"/>
    <property type="match status" value="2"/>
</dbReference>
<dbReference type="SUPFAM" id="SSF48726">
    <property type="entry name" value="Immunoglobulin"/>
    <property type="match status" value="2"/>
</dbReference>
<dbReference type="AlphaFoldDB" id="A0A803J9G9"/>
<dbReference type="SUPFAM" id="SSF49899">
    <property type="entry name" value="Concanavalin A-like lectins/glucanases"/>
    <property type="match status" value="1"/>
</dbReference>
<protein>
    <submittedName>
        <fullName evidence="11">Butyrophilin subfamily 3 member A2</fullName>
    </submittedName>
</protein>
<keyword evidence="6" id="KW-0393">Immunoglobulin domain</keyword>
<evidence type="ECO:0000256" key="7">
    <source>
        <dbReference type="SAM" id="Coils"/>
    </source>
</evidence>
<dbReference type="PANTHER" id="PTHR24100:SF149">
    <property type="entry name" value="BG-LIKE ANTIGEN 1-RELATED"/>
    <property type="match status" value="1"/>
</dbReference>
<dbReference type="Gene3D" id="2.60.120.920">
    <property type="match status" value="1"/>
</dbReference>
<accession>A0A803J9G9</accession>
<evidence type="ECO:0000256" key="4">
    <source>
        <dbReference type="ARBA" id="ARBA00022989"/>
    </source>
</evidence>
<evidence type="ECO:0000313" key="11">
    <source>
        <dbReference type="Ensembl" id="ENSXETP00000104469"/>
    </source>
</evidence>
<evidence type="ECO:0000259" key="10">
    <source>
        <dbReference type="PROSITE" id="PS50835"/>
    </source>
</evidence>
<dbReference type="PANTHER" id="PTHR24100">
    <property type="entry name" value="BUTYROPHILIN"/>
    <property type="match status" value="1"/>
</dbReference>
<dbReference type="SMART" id="SM00406">
    <property type="entry name" value="IGv"/>
    <property type="match status" value="1"/>
</dbReference>
<evidence type="ECO:0000256" key="6">
    <source>
        <dbReference type="ARBA" id="ARBA00023319"/>
    </source>
</evidence>
<dbReference type="InterPro" id="IPR043136">
    <property type="entry name" value="B30.2/SPRY_sf"/>
</dbReference>
<keyword evidence="3 9" id="KW-0732">Signal</keyword>
<evidence type="ECO:0000256" key="3">
    <source>
        <dbReference type="ARBA" id="ARBA00022729"/>
    </source>
</evidence>
<dbReference type="Bgee" id="ENSXETG00000035013">
    <property type="expression patterns" value="Expressed in liver and 1 other cell type or tissue"/>
</dbReference>
<organism evidence="11">
    <name type="scientific">Xenopus tropicalis</name>
    <name type="common">Western clawed frog</name>
    <name type="synonym">Silurana tropicalis</name>
    <dbReference type="NCBI Taxonomy" id="8364"/>
    <lineage>
        <taxon>Eukaryota</taxon>
        <taxon>Metazoa</taxon>
        <taxon>Chordata</taxon>
        <taxon>Craniata</taxon>
        <taxon>Vertebrata</taxon>
        <taxon>Euteleostomi</taxon>
        <taxon>Amphibia</taxon>
        <taxon>Batrachia</taxon>
        <taxon>Anura</taxon>
        <taxon>Pipoidea</taxon>
        <taxon>Pipidae</taxon>
        <taxon>Xenopodinae</taxon>
        <taxon>Xenopus</taxon>
        <taxon>Silurana</taxon>
    </lineage>
</organism>
<proteinExistence type="predicted"/>
<dbReference type="Ensembl" id="ENSXETT00000109842">
    <property type="protein sequence ID" value="ENSXETP00000104469"/>
    <property type="gene ID" value="ENSXETG00000035013"/>
</dbReference>
<reference evidence="11" key="2">
    <citation type="submission" date="2021-03" db="UniProtKB">
        <authorList>
            <consortium name="Ensembl"/>
        </authorList>
    </citation>
    <scope>IDENTIFICATION</scope>
</reference>
<dbReference type="InterPro" id="IPR007110">
    <property type="entry name" value="Ig-like_dom"/>
</dbReference>
<feature type="transmembrane region" description="Helical" evidence="8">
    <location>
        <begin position="242"/>
        <end position="263"/>
    </location>
</feature>
<dbReference type="InterPro" id="IPR053896">
    <property type="entry name" value="BTN3A2-like_Ig-C"/>
</dbReference>
<evidence type="ECO:0000256" key="1">
    <source>
        <dbReference type="ARBA" id="ARBA00004370"/>
    </source>
</evidence>
<dbReference type="InterPro" id="IPR050504">
    <property type="entry name" value="IgSF_BTN/MOG"/>
</dbReference>
<evidence type="ECO:0000256" key="9">
    <source>
        <dbReference type="SAM" id="SignalP"/>
    </source>
</evidence>
<sequence length="478" mass="54547">MATSLQLIVALLLLNQLPPAENFNVIAQEKLVTATLGKAAKLTCYLNPATSAEHMEVRWYRSVLRPYVHLYENGKSDYNEQMQEFHGRTELLMENIIKGNVTLIIHDVRPSDEGLYNCFFVSSSSYNGAEQELKVKAIGLEPLTHIENYHQGEIMVSCQSKGWYPEPEVMWRRSDGAIVPLLNSQATVANGLFNIEASINVSSGFRFTCVITNTISNEVAQSSISISRNIFGTIQRSNTSRFVVLTASFVVTLIFLLVFVILFHSMEEKNNKEKELLRRMLQSIKEKNNKEKDQLTKEIYKMTKETRELKSDNEFLRRMLQSIKVDITLDTGYHVYNGLCISYGGKSVVQNLPNREFGVLGLQELTSGRHYWVVNILRCWNGCIVGVADKSKLNPHLHIPSPQNGIYALWLWRGDFKYCKAPGDPLRIMVCLEIENRSISVFCGETKMLIHKRYFGECLRGRLCPFFRLSLGAEINFF</sequence>
<dbReference type="FunFam" id="2.60.40.10:FF:000088">
    <property type="entry name" value="Butyrophilin subfamily 1 member A1"/>
    <property type="match status" value="1"/>
</dbReference>
<dbReference type="InterPro" id="IPR013106">
    <property type="entry name" value="Ig_V-set"/>
</dbReference>
<feature type="coiled-coil region" evidence="7">
    <location>
        <begin position="270"/>
        <end position="305"/>
    </location>
</feature>
<dbReference type="InterPro" id="IPR003599">
    <property type="entry name" value="Ig_sub"/>
</dbReference>
<dbReference type="Pfam" id="PF07686">
    <property type="entry name" value="V-set"/>
    <property type="match status" value="1"/>
</dbReference>
<feature type="domain" description="Ig-like" evidence="10">
    <location>
        <begin position="142"/>
        <end position="227"/>
    </location>
</feature>
<feature type="domain" description="Ig-like" evidence="10">
    <location>
        <begin position="18"/>
        <end position="134"/>
    </location>
</feature>
<evidence type="ECO:0000256" key="2">
    <source>
        <dbReference type="ARBA" id="ARBA00022692"/>
    </source>
</evidence>
<feature type="chain" id="PRO_5031050535" evidence="9">
    <location>
        <begin position="23"/>
        <end position="478"/>
    </location>
</feature>
<dbReference type="GO" id="GO:0016020">
    <property type="term" value="C:membrane"/>
    <property type="evidence" value="ECO:0007669"/>
    <property type="project" value="UniProtKB-SubCell"/>
</dbReference>
<reference evidence="11" key="1">
    <citation type="journal article" date="2010" name="Science">
        <title>The genome of the Western clawed frog Xenopus tropicalis.</title>
        <authorList>
            <person name="Hellsten U."/>
            <person name="Harland R.M."/>
            <person name="Gilchrist M.J."/>
            <person name="Hendrix D."/>
            <person name="Jurka J."/>
            <person name="Kapitonov V."/>
            <person name="Ovcharenko I."/>
            <person name="Putnam N.H."/>
            <person name="Shu S."/>
            <person name="Taher L."/>
            <person name="Blitz I.L."/>
            <person name="Blumberg B."/>
            <person name="Dichmann D.S."/>
            <person name="Dubchak I."/>
            <person name="Amaya E."/>
            <person name="Detter J.C."/>
            <person name="Fletcher R."/>
            <person name="Gerhard D.S."/>
            <person name="Goodstein D."/>
            <person name="Graves T."/>
            <person name="Grigoriev I.V."/>
            <person name="Grimwood J."/>
            <person name="Kawashima T."/>
            <person name="Lindquist E."/>
            <person name="Lucas S.M."/>
            <person name="Mead P.E."/>
            <person name="Mitros T."/>
            <person name="Ogino H."/>
            <person name="Ohta Y."/>
            <person name="Poliakov A.V."/>
            <person name="Pollet N."/>
            <person name="Robert J."/>
            <person name="Salamov A."/>
            <person name="Sater A.K."/>
            <person name="Schmutz J."/>
            <person name="Terry A."/>
            <person name="Vize P.D."/>
            <person name="Warren W.C."/>
            <person name="Wells D."/>
            <person name="Wills A."/>
            <person name="Wilson R.K."/>
            <person name="Zimmerman L.B."/>
            <person name="Zorn A.M."/>
            <person name="Grainger R."/>
            <person name="Grammer T."/>
            <person name="Khokha M.K."/>
            <person name="Richardson P.M."/>
            <person name="Rokhsar D.S."/>
        </authorList>
    </citation>
    <scope>NUCLEOTIDE SEQUENCE [LARGE SCALE GENOMIC DNA]</scope>
    <source>
        <strain evidence="11">Nigerian</strain>
    </source>
</reference>
<gene>
    <name evidence="11" type="primary">LOC100485074</name>
</gene>
<dbReference type="InterPro" id="IPR013783">
    <property type="entry name" value="Ig-like_fold"/>
</dbReference>
<dbReference type="Pfam" id="PF22705">
    <property type="entry name" value="C2-set_3"/>
    <property type="match status" value="1"/>
</dbReference>
<dbReference type="CDD" id="cd05713">
    <property type="entry name" value="IgV_MOG_like"/>
    <property type="match status" value="1"/>
</dbReference>
<keyword evidence="4 8" id="KW-1133">Transmembrane helix</keyword>
<evidence type="ECO:0000256" key="5">
    <source>
        <dbReference type="ARBA" id="ARBA00023136"/>
    </source>
</evidence>
<evidence type="ECO:0000256" key="8">
    <source>
        <dbReference type="SAM" id="Phobius"/>
    </source>
</evidence>
<dbReference type="FunFam" id="2.60.40.10:FF:000208">
    <property type="entry name" value="Butyrophilin subfamily 1 member A1"/>
    <property type="match status" value="1"/>
</dbReference>
<dbReference type="InParanoid" id="A0A803J9G9"/>